<evidence type="ECO:0000256" key="2">
    <source>
        <dbReference type="ARBA" id="ARBA00010413"/>
    </source>
</evidence>
<dbReference type="EMBL" id="FOAF01000013">
    <property type="protein sequence ID" value="SEM44619.1"/>
    <property type="molecule type" value="Genomic_DNA"/>
</dbReference>
<dbReference type="Pfam" id="PF03414">
    <property type="entry name" value="Glyco_transf_6"/>
    <property type="match status" value="1"/>
</dbReference>
<evidence type="ECO:0000256" key="1">
    <source>
        <dbReference type="ARBA" id="ARBA00001936"/>
    </source>
</evidence>
<sequence>MKKVAVLYICTGRYSIFWKDFYKSAKSKLFANSSLEFFVFTDQDIDVSTNDVHLIYQEKMGWPYDTLMRFHLFSKIKDELKHFDYIFFMNANLIVEKEISSSLLPDKEDLFGVIHPGFYNKDPAEFTYERNSKSTAYIPQGKGHHYFMGGFNGGKSSAFIQLIEQLSSNIQMDLDNNIIAIWHDESHLNRYFLDHQERLKIVGPEYGYPQGWNLPLERKITILDKTKFGGHSFLRNEKQELNLSNRSTSISKGGMPKQGLIDKIFRYFRKK</sequence>
<dbReference type="RefSeq" id="WP_093331812.1">
    <property type="nucleotide sequence ID" value="NZ_FOAF01000013.1"/>
</dbReference>
<dbReference type="GO" id="GO:0005975">
    <property type="term" value="P:carbohydrate metabolic process"/>
    <property type="evidence" value="ECO:0007669"/>
    <property type="project" value="InterPro"/>
</dbReference>
<dbReference type="InterPro" id="IPR005076">
    <property type="entry name" value="Glyco_trans_6"/>
</dbReference>
<comment type="cofactor">
    <cofactor evidence="1">
        <name>Mn(2+)</name>
        <dbReference type="ChEBI" id="CHEBI:29035"/>
    </cofactor>
</comment>
<dbReference type="OrthoDB" id="2535579at2"/>
<dbReference type="STRING" id="407022.SAMN05661044_05202"/>
<evidence type="ECO:0000313" key="5">
    <source>
        <dbReference type="EMBL" id="SEM44619.1"/>
    </source>
</evidence>
<dbReference type="AlphaFoldDB" id="A0A1H7YHJ4"/>
<accession>A0A1H7YHJ4</accession>
<reference evidence="6" key="1">
    <citation type="submission" date="2016-10" db="EMBL/GenBank/DDBJ databases">
        <authorList>
            <person name="Varghese N."/>
            <person name="Submissions S."/>
        </authorList>
    </citation>
    <scope>NUCLEOTIDE SEQUENCE [LARGE SCALE GENOMIC DNA]</scope>
    <source>
        <strain evidence="6">DSM 18733</strain>
    </source>
</reference>
<dbReference type="InterPro" id="IPR029044">
    <property type="entry name" value="Nucleotide-diphossugar_trans"/>
</dbReference>
<keyword evidence="3" id="KW-0328">Glycosyltransferase</keyword>
<name>A0A1H7YHJ4_OLID1</name>
<dbReference type="NCBIfam" id="NF041524">
    <property type="entry name" value="Gltr_6"/>
    <property type="match status" value="1"/>
</dbReference>
<proteinExistence type="inferred from homology"/>
<gene>
    <name evidence="5" type="ORF">SAMN05661044_05202</name>
</gene>
<keyword evidence="4 5" id="KW-0808">Transferase</keyword>
<comment type="similarity">
    <text evidence="2">Belongs to the glycosyltransferase 6 family.</text>
</comment>
<dbReference type="InterPro" id="IPR048174">
    <property type="entry name" value="WbnI-like"/>
</dbReference>
<evidence type="ECO:0000313" key="6">
    <source>
        <dbReference type="Proteomes" id="UP000199421"/>
    </source>
</evidence>
<organism evidence="5 6">
    <name type="scientific">Olivibacter domesticus</name>
    <name type="common">Pseudosphingobacterium domesticum</name>
    <dbReference type="NCBI Taxonomy" id="407022"/>
    <lineage>
        <taxon>Bacteria</taxon>
        <taxon>Pseudomonadati</taxon>
        <taxon>Bacteroidota</taxon>
        <taxon>Sphingobacteriia</taxon>
        <taxon>Sphingobacteriales</taxon>
        <taxon>Sphingobacteriaceae</taxon>
        <taxon>Olivibacter</taxon>
    </lineage>
</organism>
<dbReference type="Gene3D" id="3.90.550.10">
    <property type="entry name" value="Spore Coat Polysaccharide Biosynthesis Protein SpsA, Chain A"/>
    <property type="match status" value="1"/>
</dbReference>
<dbReference type="PANTHER" id="PTHR10462">
    <property type="entry name" value="GLYCOSYLTRANSFERASE-RELATED"/>
    <property type="match status" value="1"/>
</dbReference>
<dbReference type="GO" id="GO:0016758">
    <property type="term" value="F:hexosyltransferase activity"/>
    <property type="evidence" value="ECO:0007669"/>
    <property type="project" value="InterPro"/>
</dbReference>
<dbReference type="PANTHER" id="PTHR10462:SF53">
    <property type="entry name" value="HISTO-BLOOD GROUP ABO SYSTEM TRANSFERASE 1-LIKE"/>
    <property type="match status" value="1"/>
</dbReference>
<dbReference type="GO" id="GO:0016020">
    <property type="term" value="C:membrane"/>
    <property type="evidence" value="ECO:0007669"/>
    <property type="project" value="InterPro"/>
</dbReference>
<keyword evidence="6" id="KW-1185">Reference proteome</keyword>
<evidence type="ECO:0000256" key="4">
    <source>
        <dbReference type="ARBA" id="ARBA00022679"/>
    </source>
</evidence>
<evidence type="ECO:0000256" key="3">
    <source>
        <dbReference type="ARBA" id="ARBA00022676"/>
    </source>
</evidence>
<protein>
    <submittedName>
        <fullName evidence="5">Glycosyltransferase family 6</fullName>
    </submittedName>
</protein>
<dbReference type="Proteomes" id="UP000199421">
    <property type="component" value="Unassembled WGS sequence"/>
</dbReference>
<dbReference type="SUPFAM" id="SSF53448">
    <property type="entry name" value="Nucleotide-diphospho-sugar transferases"/>
    <property type="match status" value="1"/>
</dbReference>